<evidence type="ECO:0000256" key="1">
    <source>
        <dbReference type="ARBA" id="ARBA00004651"/>
    </source>
</evidence>
<dbReference type="PIRSF" id="PIRSF005353">
    <property type="entry name" value="PbuG"/>
    <property type="match status" value="1"/>
</dbReference>
<dbReference type="PANTHER" id="PTHR43337:SF1">
    <property type="entry name" value="XANTHINE_URACIL PERMEASE C887.17-RELATED"/>
    <property type="match status" value="1"/>
</dbReference>
<feature type="transmembrane region" description="Helical" evidence="9">
    <location>
        <begin position="180"/>
        <end position="199"/>
    </location>
</feature>
<dbReference type="GO" id="GO:0005345">
    <property type="term" value="F:purine nucleobase transmembrane transporter activity"/>
    <property type="evidence" value="ECO:0007669"/>
    <property type="project" value="TreeGrafter"/>
</dbReference>
<feature type="transmembrane region" description="Helical" evidence="9">
    <location>
        <begin position="397"/>
        <end position="419"/>
    </location>
</feature>
<keyword evidence="11" id="KW-1185">Reference proteome</keyword>
<dbReference type="eggNOG" id="COG2252">
    <property type="taxonomic scope" value="Bacteria"/>
</dbReference>
<feature type="transmembrane region" description="Helical" evidence="9">
    <location>
        <begin position="431"/>
        <end position="448"/>
    </location>
</feature>
<dbReference type="AlphaFoldDB" id="K6Z2A0"/>
<evidence type="ECO:0000256" key="5">
    <source>
        <dbReference type="ARBA" id="ARBA00022692"/>
    </source>
</evidence>
<keyword evidence="7 8" id="KW-0472">Membrane</keyword>
<keyword evidence="3 8" id="KW-0813">Transport</keyword>
<evidence type="ECO:0000256" key="2">
    <source>
        <dbReference type="ARBA" id="ARBA00005697"/>
    </source>
</evidence>
<dbReference type="EMBL" id="BAEO01000008">
    <property type="protein sequence ID" value="GAC17590.1"/>
    <property type="molecule type" value="Genomic_DNA"/>
</dbReference>
<feature type="transmembrane region" description="Helical" evidence="9">
    <location>
        <begin position="360"/>
        <end position="377"/>
    </location>
</feature>
<evidence type="ECO:0000256" key="7">
    <source>
        <dbReference type="ARBA" id="ARBA00023136"/>
    </source>
</evidence>
<feature type="transmembrane region" description="Helical" evidence="9">
    <location>
        <begin position="263"/>
        <end position="283"/>
    </location>
</feature>
<dbReference type="GO" id="GO:0005886">
    <property type="term" value="C:plasma membrane"/>
    <property type="evidence" value="ECO:0007669"/>
    <property type="project" value="UniProtKB-SubCell"/>
</dbReference>
<feature type="transmembrane region" description="Helical" evidence="9">
    <location>
        <begin position="107"/>
        <end position="129"/>
    </location>
</feature>
<organism evidence="10 11">
    <name type="scientific">Paraglaciecola arctica BSs20135</name>
    <dbReference type="NCBI Taxonomy" id="493475"/>
    <lineage>
        <taxon>Bacteria</taxon>
        <taxon>Pseudomonadati</taxon>
        <taxon>Pseudomonadota</taxon>
        <taxon>Gammaproteobacteria</taxon>
        <taxon>Alteromonadales</taxon>
        <taxon>Alteromonadaceae</taxon>
        <taxon>Paraglaciecola</taxon>
    </lineage>
</organism>
<feature type="transmembrane region" description="Helical" evidence="9">
    <location>
        <begin position="141"/>
        <end position="160"/>
    </location>
</feature>
<reference evidence="10 11" key="1">
    <citation type="journal article" date="2017" name="Antonie Van Leeuwenhoek">
        <title>Rhizobium rhizosphaerae sp. nov., a novel species isolated from rice rhizosphere.</title>
        <authorList>
            <person name="Zhao J.J."/>
            <person name="Zhang J."/>
            <person name="Zhang R.J."/>
            <person name="Zhang C.W."/>
            <person name="Yin H.Q."/>
            <person name="Zhang X.X."/>
        </authorList>
    </citation>
    <scope>NUCLEOTIDE SEQUENCE [LARGE SCALE GENOMIC DNA]</scope>
    <source>
        <strain evidence="10 11">BSs20135</strain>
    </source>
</reference>
<evidence type="ECO:0000256" key="3">
    <source>
        <dbReference type="ARBA" id="ARBA00022448"/>
    </source>
</evidence>
<keyword evidence="6 8" id="KW-1133">Transmembrane helix</keyword>
<keyword evidence="4 8" id="KW-1003">Cell membrane</keyword>
<dbReference type="STRING" id="493475.GARC_0609"/>
<evidence type="ECO:0000256" key="4">
    <source>
        <dbReference type="ARBA" id="ARBA00022475"/>
    </source>
</evidence>
<evidence type="ECO:0000256" key="9">
    <source>
        <dbReference type="SAM" id="Phobius"/>
    </source>
</evidence>
<dbReference type="Proteomes" id="UP000006327">
    <property type="component" value="Unassembled WGS sequence"/>
</dbReference>
<name>K6Z2A0_9ALTE</name>
<keyword evidence="5 8" id="KW-0812">Transmembrane</keyword>
<proteinExistence type="inferred from homology"/>
<dbReference type="Pfam" id="PF00860">
    <property type="entry name" value="Xan_ur_permease"/>
    <property type="match status" value="1"/>
</dbReference>
<feature type="transmembrane region" description="Helical" evidence="9">
    <location>
        <begin position="57"/>
        <end position="76"/>
    </location>
</feature>
<dbReference type="InterPro" id="IPR045018">
    <property type="entry name" value="Azg-like"/>
</dbReference>
<feature type="transmembrane region" description="Helical" evidence="9">
    <location>
        <begin position="31"/>
        <end position="51"/>
    </location>
</feature>
<accession>K6Z2A0</accession>
<feature type="transmembrane region" description="Helical" evidence="9">
    <location>
        <begin position="336"/>
        <end position="353"/>
    </location>
</feature>
<evidence type="ECO:0000313" key="10">
    <source>
        <dbReference type="EMBL" id="GAC17590.1"/>
    </source>
</evidence>
<dbReference type="InterPro" id="IPR006043">
    <property type="entry name" value="NCS2"/>
</dbReference>
<comment type="similarity">
    <text evidence="2 8">Belongs to the nucleobase:cation symporter-2 (NCS2) (TC 2.A.40) family. Azg-like subfamily.</text>
</comment>
<dbReference type="PANTHER" id="PTHR43337">
    <property type="entry name" value="XANTHINE/URACIL PERMEASE C887.17-RELATED"/>
    <property type="match status" value="1"/>
</dbReference>
<evidence type="ECO:0000256" key="8">
    <source>
        <dbReference type="PIRNR" id="PIRNR005353"/>
    </source>
</evidence>
<comment type="subcellular location">
    <subcellularLocation>
        <location evidence="1 8">Cell membrane</location>
        <topology evidence="1 8">Multi-pass membrane protein</topology>
    </subcellularLocation>
</comment>
<sequence length="451" mass="48170">MRKQTRAINMSNFLEHFFKLKEKGTNLKTEFIAGLTTFAAMSYVLVVNPSILSAGGMPIEGLITVTAIAACLGTLLMAFMTNYPIAMAPGMGLNAFFAFTICLTREIPWDAALGIVFWNGILFLLLSLTGVRTKIAKAIPAALKIGVQCGIGLFIAFIGLKNAGLVIDNPATFVSIGDLSEPSTLLALAGIILTIVLVIRKVTGAILISVITLSLIGAFIPVGDGYLTQHTSEFIGLPDNINTTFFAMDIMYPIKYFAETWDLIFALLFVNMFDTIGTLIGVSRRANLLDEKGELPKMGKAMSADALASVVGATIGTSPVTSYVESAAGVSAGGRTGLTSVFVALCFILALFLTPLMKVIPLMATTPALIMVGILMMDSFRQLDFDDLTALATATVALLAMPLTFSISEGIALGFITYVGIMVGTGRYKQVTTITYIMAAVFILRYVFDLK</sequence>
<feature type="transmembrane region" description="Helical" evidence="9">
    <location>
        <begin position="206"/>
        <end position="223"/>
    </location>
</feature>
<dbReference type="InterPro" id="IPR026033">
    <property type="entry name" value="Azg-like_bact_archaea"/>
</dbReference>
<gene>
    <name evidence="10" type="primary">pbuO</name>
    <name evidence="10" type="ORF">GARC_0609</name>
</gene>
<comment type="caution">
    <text evidence="10">The sequence shown here is derived from an EMBL/GenBank/DDBJ whole genome shotgun (WGS) entry which is preliminary data.</text>
</comment>
<protein>
    <submittedName>
        <fullName evidence="10">Guanine/hypoxanthine permease pbuO</fullName>
    </submittedName>
</protein>
<evidence type="ECO:0000313" key="11">
    <source>
        <dbReference type="Proteomes" id="UP000006327"/>
    </source>
</evidence>
<feature type="transmembrane region" description="Helical" evidence="9">
    <location>
        <begin position="83"/>
        <end position="101"/>
    </location>
</feature>
<evidence type="ECO:0000256" key="6">
    <source>
        <dbReference type="ARBA" id="ARBA00022989"/>
    </source>
</evidence>
<feature type="transmembrane region" description="Helical" evidence="9">
    <location>
        <begin position="304"/>
        <end position="324"/>
    </location>
</feature>